<feature type="domain" description="Phospholipid/glycerol acyltransferase" evidence="1">
    <location>
        <begin position="44"/>
        <end position="155"/>
    </location>
</feature>
<dbReference type="PANTHER" id="PTHR43767:SF1">
    <property type="entry name" value="NONRIBOSOMAL PEPTIDE SYNTHASE PES1 (EUROFUNG)-RELATED"/>
    <property type="match status" value="1"/>
</dbReference>
<evidence type="ECO:0000313" key="3">
    <source>
        <dbReference type="Proteomes" id="UP000217265"/>
    </source>
</evidence>
<dbReference type="Pfam" id="PF01553">
    <property type="entry name" value="Acyltransferase"/>
    <property type="match status" value="1"/>
</dbReference>
<dbReference type="EMBL" id="CP023344">
    <property type="protein sequence ID" value="ATC65300.1"/>
    <property type="molecule type" value="Genomic_DNA"/>
</dbReference>
<dbReference type="GO" id="GO:0016746">
    <property type="term" value="F:acyltransferase activity"/>
    <property type="evidence" value="ECO:0007669"/>
    <property type="project" value="InterPro"/>
</dbReference>
<proteinExistence type="predicted"/>
<organism evidence="2 3">
    <name type="scientific">Nibricoccus aquaticus</name>
    <dbReference type="NCBI Taxonomy" id="2576891"/>
    <lineage>
        <taxon>Bacteria</taxon>
        <taxon>Pseudomonadati</taxon>
        <taxon>Verrucomicrobiota</taxon>
        <taxon>Opitutia</taxon>
        <taxon>Opitutales</taxon>
        <taxon>Opitutaceae</taxon>
        <taxon>Nibricoccus</taxon>
    </lineage>
</organism>
<sequence>MESPVFRRYSYLPRLVELVAVFIARLLYRVQVRGAERVPETGGMLLLANHLSYADPVVLQLACPRRLHFVGYAGLKENWFMNLVFKWSGTIPISPRSAVESTRRIVRLLEAGEAVCLFPEGEISRTGQLMQIKRGFELMAKKAGVPVVPVAHDGLWGSVFSFSGNKYLFKAPRVMPTPVCVSFGEAIPAAEATAARVRRDLLDLGYEAFMERPVLKRHLGREVVRSLAKRPWSTQVIDRTSERREVSAGKLLGAAAALSRRLRKTVPGKRVGIVLPPGAGAFIANVAVVCAGKVPVNLNFTAGKAAIESSLRAAEIDTVLTADVVKVKLPAFPWPEKSLDLRKEILAAGKVSVLLWTIAAWVLPNQLVPVLLGIPSKGDNEEAGLLFTSGSSGDPKGVVLSHRNILANCWQISSLSILPNTAILMGCLPVFHSFGFTVTLWYPLLRGCHLVTVPSPLDTRKIVDAIRDEGVTVMIGAPTFLRPILKRAETWELRSLELLVSGAEKMPRDLYDAFTERFHIEIMQGYGLTETTPVANVNQHHPPVITETGSHQDGKRLGSVGRMMPGVTARIVDPDTFAEKPQTETGMLLFRGPNVFGGYLKDAEKTAAAFRDGWFVTGDLARFDEDGFLFIEGRLSRFSKIGGEMVPHGTVENAIASAFDWDSAEIQAVVVGVPDAAKGEALVLLTTQDVTLEQLREKLQAAGLAALWIPKTIKRVEAIPMLGTGKVDLKGCRQAAMEA</sequence>
<dbReference type="InterPro" id="IPR002123">
    <property type="entry name" value="Plipid/glycerol_acylTrfase"/>
</dbReference>
<dbReference type="RefSeq" id="WP_096056931.1">
    <property type="nucleotide sequence ID" value="NZ_CP023344.1"/>
</dbReference>
<dbReference type="CDD" id="cd07989">
    <property type="entry name" value="LPLAT_AGPAT-like"/>
    <property type="match status" value="1"/>
</dbReference>
<dbReference type="SUPFAM" id="SSF56801">
    <property type="entry name" value="Acetyl-CoA synthetase-like"/>
    <property type="match status" value="1"/>
</dbReference>
<protein>
    <submittedName>
        <fullName evidence="2">AMP-dependent synthetase</fullName>
    </submittedName>
</protein>
<dbReference type="InterPro" id="IPR045851">
    <property type="entry name" value="AMP-bd_C_sf"/>
</dbReference>
<dbReference type="InterPro" id="IPR020845">
    <property type="entry name" value="AMP-binding_CS"/>
</dbReference>
<dbReference type="PROSITE" id="PS00455">
    <property type="entry name" value="AMP_BINDING"/>
    <property type="match status" value="1"/>
</dbReference>
<dbReference type="Pfam" id="PF00501">
    <property type="entry name" value="AMP-binding"/>
    <property type="match status" value="1"/>
</dbReference>
<dbReference type="SUPFAM" id="SSF69593">
    <property type="entry name" value="Glycerol-3-phosphate (1)-acyltransferase"/>
    <property type="match status" value="1"/>
</dbReference>
<dbReference type="GO" id="GO:0016878">
    <property type="term" value="F:acid-thiol ligase activity"/>
    <property type="evidence" value="ECO:0007669"/>
    <property type="project" value="UniProtKB-ARBA"/>
</dbReference>
<gene>
    <name evidence="2" type="ORF">CMV30_15840</name>
</gene>
<dbReference type="PANTHER" id="PTHR43767">
    <property type="entry name" value="LONG-CHAIN-FATTY-ACID--COA LIGASE"/>
    <property type="match status" value="1"/>
</dbReference>
<dbReference type="Gene3D" id="3.40.50.12780">
    <property type="entry name" value="N-terminal domain of ligase-like"/>
    <property type="match status" value="1"/>
</dbReference>
<dbReference type="SMART" id="SM00563">
    <property type="entry name" value="PlsC"/>
    <property type="match status" value="1"/>
</dbReference>
<dbReference type="AlphaFoldDB" id="A0A290QDK3"/>
<accession>A0A290QDK3</accession>
<keyword evidence="3" id="KW-1185">Reference proteome</keyword>
<dbReference type="InterPro" id="IPR025110">
    <property type="entry name" value="AMP-bd_C"/>
</dbReference>
<evidence type="ECO:0000259" key="1">
    <source>
        <dbReference type="SMART" id="SM00563"/>
    </source>
</evidence>
<dbReference type="Proteomes" id="UP000217265">
    <property type="component" value="Chromosome"/>
</dbReference>
<evidence type="ECO:0000313" key="2">
    <source>
        <dbReference type="EMBL" id="ATC65300.1"/>
    </source>
</evidence>
<dbReference type="InterPro" id="IPR050237">
    <property type="entry name" value="ATP-dep_AMP-bd_enzyme"/>
</dbReference>
<dbReference type="Pfam" id="PF13193">
    <property type="entry name" value="AMP-binding_C"/>
    <property type="match status" value="1"/>
</dbReference>
<dbReference type="InterPro" id="IPR042099">
    <property type="entry name" value="ANL_N_sf"/>
</dbReference>
<dbReference type="OrthoDB" id="9757771at2"/>
<dbReference type="Gene3D" id="3.30.300.30">
    <property type="match status" value="1"/>
</dbReference>
<dbReference type="KEGG" id="vbh:CMV30_15840"/>
<reference evidence="2 3" key="1">
    <citation type="submission" date="2017-09" db="EMBL/GenBank/DDBJ databases">
        <title>Complete genome sequence of Verrucomicrobial strain HZ-65, isolated from freshwater.</title>
        <authorList>
            <person name="Choi A."/>
        </authorList>
    </citation>
    <scope>NUCLEOTIDE SEQUENCE [LARGE SCALE GENOMIC DNA]</scope>
    <source>
        <strain evidence="2 3">HZ-65</strain>
    </source>
</reference>
<dbReference type="InterPro" id="IPR000873">
    <property type="entry name" value="AMP-dep_synth/lig_dom"/>
</dbReference>
<name>A0A290QDK3_9BACT</name>